<dbReference type="PANTHER" id="PTHR11080:SF2">
    <property type="entry name" value="LD05707P"/>
    <property type="match status" value="1"/>
</dbReference>
<dbReference type="EC" id="3.5.1.19" evidence="6"/>
<reference evidence="9 10" key="1">
    <citation type="submission" date="2024-09" db="EMBL/GenBank/DDBJ databases">
        <title>Rethinking Asexuality: The Enigmatic Case of Functional Sexual Genes in Lepraria (Stereocaulaceae).</title>
        <authorList>
            <person name="Doellman M."/>
            <person name="Sun Y."/>
            <person name="Barcenas-Pena A."/>
            <person name="Lumbsch H.T."/>
            <person name="Grewe F."/>
        </authorList>
    </citation>
    <scope>NUCLEOTIDE SEQUENCE [LARGE SCALE GENOMIC DNA]</scope>
    <source>
        <strain evidence="9 10">Grewe 0041</strain>
    </source>
</reference>
<dbReference type="EMBL" id="JBHFEH010000045">
    <property type="protein sequence ID" value="KAL2050639.1"/>
    <property type="molecule type" value="Genomic_DNA"/>
</dbReference>
<keyword evidence="10" id="KW-1185">Reference proteome</keyword>
<keyword evidence="3" id="KW-0479">Metal-binding</keyword>
<organism evidence="9 10">
    <name type="scientific">Lepraria finkii</name>
    <dbReference type="NCBI Taxonomy" id="1340010"/>
    <lineage>
        <taxon>Eukaryota</taxon>
        <taxon>Fungi</taxon>
        <taxon>Dikarya</taxon>
        <taxon>Ascomycota</taxon>
        <taxon>Pezizomycotina</taxon>
        <taxon>Lecanoromycetes</taxon>
        <taxon>OSLEUM clade</taxon>
        <taxon>Lecanoromycetidae</taxon>
        <taxon>Lecanorales</taxon>
        <taxon>Lecanorineae</taxon>
        <taxon>Stereocaulaceae</taxon>
        <taxon>Lepraria</taxon>
    </lineage>
</organism>
<evidence type="ECO:0000256" key="5">
    <source>
        <dbReference type="ARBA" id="ARBA00037900"/>
    </source>
</evidence>
<gene>
    <name evidence="9" type="ORF">ABVK25_009148</name>
</gene>
<proteinExistence type="inferred from homology"/>
<evidence type="ECO:0000256" key="1">
    <source>
        <dbReference type="ARBA" id="ARBA00006336"/>
    </source>
</evidence>
<dbReference type="PANTHER" id="PTHR11080">
    <property type="entry name" value="PYRAZINAMIDASE/NICOTINAMIDASE"/>
    <property type="match status" value="1"/>
</dbReference>
<dbReference type="SUPFAM" id="SSF52499">
    <property type="entry name" value="Isochorismatase-like hydrolases"/>
    <property type="match status" value="1"/>
</dbReference>
<evidence type="ECO:0000256" key="7">
    <source>
        <dbReference type="ARBA" id="ARBA00043224"/>
    </source>
</evidence>
<evidence type="ECO:0000256" key="4">
    <source>
        <dbReference type="ARBA" id="ARBA00022801"/>
    </source>
</evidence>
<evidence type="ECO:0000313" key="10">
    <source>
        <dbReference type="Proteomes" id="UP001590951"/>
    </source>
</evidence>
<evidence type="ECO:0000256" key="6">
    <source>
        <dbReference type="ARBA" id="ARBA00039017"/>
    </source>
</evidence>
<sequence>MPRAQTSLNDDNSIGGPQPFYLRSRLRMATLEPADSFKPALLVVDMQEDFCPPEGSLAVAGGREIAPLINTLLSLPFSLKIATRDFHPWDHISFKTSHAPPNNKPFESSVSISNPLETSQSHEIPIWPVHCVQGTKGANIIPEIDMAKVDTIVEKGKDRRLEMFSGFADVFGNNSSQAANLDLADRLNSAGITHVFIVGIAGDFCVKCTALDAKKEGFQVYVLEEATRSVDAGEKGWGAAKEEMEKAGIKMTSADGHEVERVKKLP</sequence>
<evidence type="ECO:0000259" key="8">
    <source>
        <dbReference type="Pfam" id="PF00857"/>
    </source>
</evidence>
<dbReference type="CDD" id="cd01011">
    <property type="entry name" value="nicotinamidase"/>
    <property type="match status" value="1"/>
</dbReference>
<dbReference type="InterPro" id="IPR052347">
    <property type="entry name" value="Isochorismatase_Nicotinamidase"/>
</dbReference>
<dbReference type="Gene3D" id="3.40.50.850">
    <property type="entry name" value="Isochorismatase-like"/>
    <property type="match status" value="1"/>
</dbReference>
<keyword evidence="2" id="KW-0662">Pyridine nucleotide biosynthesis</keyword>
<dbReference type="InterPro" id="IPR000868">
    <property type="entry name" value="Isochorismatase-like_dom"/>
</dbReference>
<comment type="similarity">
    <text evidence="1">Belongs to the isochorismatase family.</text>
</comment>
<dbReference type="InterPro" id="IPR036380">
    <property type="entry name" value="Isochorismatase-like_sf"/>
</dbReference>
<evidence type="ECO:0000256" key="2">
    <source>
        <dbReference type="ARBA" id="ARBA00022642"/>
    </source>
</evidence>
<evidence type="ECO:0000256" key="3">
    <source>
        <dbReference type="ARBA" id="ARBA00022723"/>
    </source>
</evidence>
<protein>
    <recommendedName>
        <fullName evidence="6">nicotinamidase</fullName>
        <ecNumber evidence="6">3.5.1.19</ecNumber>
    </recommendedName>
    <alternativeName>
        <fullName evidence="7">Nicotinamide deamidase</fullName>
    </alternativeName>
</protein>
<feature type="domain" description="Isochorismatase-like" evidence="8">
    <location>
        <begin position="40"/>
        <end position="254"/>
    </location>
</feature>
<accession>A0ABR4AYA2</accession>
<comment type="pathway">
    <text evidence="5">Cofactor biosynthesis; nicotinate biosynthesis; nicotinate from nicotinamide: step 1/1.</text>
</comment>
<evidence type="ECO:0000313" key="9">
    <source>
        <dbReference type="EMBL" id="KAL2050639.1"/>
    </source>
</evidence>
<dbReference type="Proteomes" id="UP001590951">
    <property type="component" value="Unassembled WGS sequence"/>
</dbReference>
<comment type="caution">
    <text evidence="9">The sequence shown here is derived from an EMBL/GenBank/DDBJ whole genome shotgun (WGS) entry which is preliminary data.</text>
</comment>
<name>A0ABR4AYA2_9LECA</name>
<keyword evidence="4" id="KW-0378">Hydrolase</keyword>
<dbReference type="Pfam" id="PF00857">
    <property type="entry name" value="Isochorismatase"/>
    <property type="match status" value="1"/>
</dbReference>